<reference evidence="1 2" key="1">
    <citation type="submission" date="2020-04" db="EMBL/GenBank/DDBJ databases">
        <authorList>
            <person name="De Canck E."/>
        </authorList>
    </citation>
    <scope>NUCLEOTIDE SEQUENCE [LARGE SCALE GENOMIC DNA]</scope>
    <source>
        <strain evidence="1 2">LMG 3441</strain>
    </source>
</reference>
<dbReference type="AlphaFoldDB" id="A0A6S7AQF7"/>
<accession>A0A6S7AQF7</accession>
<evidence type="ECO:0000313" key="1">
    <source>
        <dbReference type="EMBL" id="CAB3743521.1"/>
    </source>
</evidence>
<name>A0A6S7AQF7_9BURK</name>
<dbReference type="EMBL" id="CADIJQ010000018">
    <property type="protein sequence ID" value="CAB3743521.1"/>
    <property type="molecule type" value="Genomic_DNA"/>
</dbReference>
<dbReference type="RefSeq" id="WP_175171897.1">
    <property type="nucleotide sequence ID" value="NZ_CADIJQ010000018.1"/>
</dbReference>
<evidence type="ECO:0008006" key="3">
    <source>
        <dbReference type="Google" id="ProtNLM"/>
    </source>
</evidence>
<evidence type="ECO:0000313" key="2">
    <source>
        <dbReference type="Proteomes" id="UP000494269"/>
    </source>
</evidence>
<dbReference type="Proteomes" id="UP000494269">
    <property type="component" value="Unassembled WGS sequence"/>
</dbReference>
<protein>
    <recommendedName>
        <fullName evidence="3">DNA-3-methyladenine glycosylase</fullName>
    </recommendedName>
</protein>
<proteinExistence type="predicted"/>
<keyword evidence="2" id="KW-1185">Reference proteome</keyword>
<gene>
    <name evidence="1" type="ORF">LMG3441_05998</name>
</gene>
<organism evidence="1 2">
    <name type="scientific">Achromobacter kerstersii</name>
    <dbReference type="NCBI Taxonomy" id="1353890"/>
    <lineage>
        <taxon>Bacteria</taxon>
        <taxon>Pseudomonadati</taxon>
        <taxon>Pseudomonadota</taxon>
        <taxon>Betaproteobacteria</taxon>
        <taxon>Burkholderiales</taxon>
        <taxon>Alcaligenaceae</taxon>
        <taxon>Achromobacter</taxon>
    </lineage>
</organism>
<sequence>MEREDLLAQMLSRPARSSRFDDWADVLGEFANCLAFSSGKLSQGEIDSFINVGAAFYRTLARAEAYRRESVWGKE</sequence>